<proteinExistence type="predicted"/>
<keyword evidence="3" id="KW-1185">Reference proteome</keyword>
<dbReference type="Gramene" id="OB05G12320.1">
    <property type="protein sequence ID" value="OB05G12320.1"/>
    <property type="gene ID" value="OB05G12320"/>
</dbReference>
<dbReference type="Proteomes" id="UP000006038">
    <property type="component" value="Chromosome 5"/>
</dbReference>
<feature type="compositionally biased region" description="Pro residues" evidence="1">
    <location>
        <begin position="66"/>
        <end position="75"/>
    </location>
</feature>
<feature type="compositionally biased region" description="Basic and acidic residues" evidence="1">
    <location>
        <begin position="29"/>
        <end position="38"/>
    </location>
</feature>
<dbReference type="AlphaFoldDB" id="J3M3Q8"/>
<reference evidence="2" key="1">
    <citation type="journal article" date="2013" name="Nat. Commun.">
        <title>Whole-genome sequencing of Oryza brachyantha reveals mechanisms underlying Oryza genome evolution.</title>
        <authorList>
            <person name="Chen J."/>
            <person name="Huang Q."/>
            <person name="Gao D."/>
            <person name="Wang J."/>
            <person name="Lang Y."/>
            <person name="Liu T."/>
            <person name="Li B."/>
            <person name="Bai Z."/>
            <person name="Luis Goicoechea J."/>
            <person name="Liang C."/>
            <person name="Chen C."/>
            <person name="Zhang W."/>
            <person name="Sun S."/>
            <person name="Liao Y."/>
            <person name="Zhang X."/>
            <person name="Yang L."/>
            <person name="Song C."/>
            <person name="Wang M."/>
            <person name="Shi J."/>
            <person name="Liu G."/>
            <person name="Liu J."/>
            <person name="Zhou H."/>
            <person name="Zhou W."/>
            <person name="Yu Q."/>
            <person name="An N."/>
            <person name="Chen Y."/>
            <person name="Cai Q."/>
            <person name="Wang B."/>
            <person name="Liu B."/>
            <person name="Min J."/>
            <person name="Huang Y."/>
            <person name="Wu H."/>
            <person name="Li Z."/>
            <person name="Zhang Y."/>
            <person name="Yin Y."/>
            <person name="Song W."/>
            <person name="Jiang J."/>
            <person name="Jackson S.A."/>
            <person name="Wing R.A."/>
            <person name="Wang J."/>
            <person name="Chen M."/>
        </authorList>
    </citation>
    <scope>NUCLEOTIDE SEQUENCE [LARGE SCALE GENOMIC DNA]</scope>
    <source>
        <strain evidence="2">cv. IRGC 101232</strain>
    </source>
</reference>
<evidence type="ECO:0000256" key="1">
    <source>
        <dbReference type="SAM" id="MobiDB-lite"/>
    </source>
</evidence>
<dbReference type="HOGENOM" id="CLU_2675043_0_0_1"/>
<evidence type="ECO:0000313" key="2">
    <source>
        <dbReference type="EnsemblPlants" id="OB05G12320.1"/>
    </source>
</evidence>
<organism evidence="2">
    <name type="scientific">Oryza brachyantha</name>
    <name type="common">malo sina</name>
    <dbReference type="NCBI Taxonomy" id="4533"/>
    <lineage>
        <taxon>Eukaryota</taxon>
        <taxon>Viridiplantae</taxon>
        <taxon>Streptophyta</taxon>
        <taxon>Embryophyta</taxon>
        <taxon>Tracheophyta</taxon>
        <taxon>Spermatophyta</taxon>
        <taxon>Magnoliopsida</taxon>
        <taxon>Liliopsida</taxon>
        <taxon>Poales</taxon>
        <taxon>Poaceae</taxon>
        <taxon>BOP clade</taxon>
        <taxon>Oryzoideae</taxon>
        <taxon>Oryzeae</taxon>
        <taxon>Oryzinae</taxon>
        <taxon>Oryza</taxon>
    </lineage>
</organism>
<name>J3M3Q8_ORYBR</name>
<feature type="region of interest" description="Disordered" evidence="1">
    <location>
        <begin position="1"/>
        <end position="75"/>
    </location>
</feature>
<sequence length="75" mass="8179">MTALALARRGMLSSASWRTREAADDDEEGRLSREDKLRVTSPPGSATPSSPPGRRRPRPPGHRRPCPAPLLLPDP</sequence>
<protein>
    <submittedName>
        <fullName evidence="2">Uncharacterized protein</fullName>
    </submittedName>
</protein>
<evidence type="ECO:0000313" key="3">
    <source>
        <dbReference type="Proteomes" id="UP000006038"/>
    </source>
</evidence>
<accession>J3M3Q8</accession>
<reference evidence="2" key="2">
    <citation type="submission" date="2013-04" db="UniProtKB">
        <authorList>
            <consortium name="EnsemblPlants"/>
        </authorList>
    </citation>
    <scope>IDENTIFICATION</scope>
</reference>
<dbReference type="EnsemblPlants" id="OB05G12320.1">
    <property type="protein sequence ID" value="OB05G12320.1"/>
    <property type="gene ID" value="OB05G12320"/>
</dbReference>
<feature type="compositionally biased region" description="Basic residues" evidence="1">
    <location>
        <begin position="53"/>
        <end position="65"/>
    </location>
</feature>